<protein>
    <recommendedName>
        <fullName evidence="16">Adenosylcobinamide kinase</fullName>
        <ecNumber evidence="8">2.7.1.156</ecNumber>
        <ecNumber evidence="9">2.7.7.62</ecNumber>
    </recommendedName>
    <alternativeName>
        <fullName evidence="17">Adenosylcobinamide-phosphate guanylyltransferase</fullName>
    </alternativeName>
</protein>
<keyword evidence="13" id="KW-0418">Kinase</keyword>
<keyword evidence="12" id="KW-0547">Nucleotide-binding</keyword>
<evidence type="ECO:0000256" key="4">
    <source>
        <dbReference type="ARBA" id="ARBA00003889"/>
    </source>
</evidence>
<dbReference type="AlphaFoldDB" id="A0A0X8JPF8"/>
<keyword evidence="19" id="KW-1185">Reference proteome</keyword>
<dbReference type="UniPathway" id="UPA00148">
    <property type="reaction ID" value="UER00236"/>
</dbReference>
<comment type="pathway">
    <text evidence="5">Cofactor biosynthesis; adenosylcobalamin biosynthesis; adenosylcobalamin from cob(II)yrinate a,c-diamide: step 6/7.</text>
</comment>
<keyword evidence="15" id="KW-0342">GTP-binding</keyword>
<evidence type="ECO:0000256" key="15">
    <source>
        <dbReference type="ARBA" id="ARBA00023134"/>
    </source>
</evidence>
<comment type="pathway">
    <text evidence="6">Cofactor biosynthesis; adenosylcobalamin biosynthesis; adenosylcobalamin from cob(II)yrinate a,c-diamide: step 5/7.</text>
</comment>
<evidence type="ECO:0000256" key="7">
    <source>
        <dbReference type="ARBA" id="ARBA00007490"/>
    </source>
</evidence>
<dbReference type="RefSeq" id="WP_066603626.1">
    <property type="nucleotide sequence ID" value="NZ_CP014230.1"/>
</dbReference>
<dbReference type="Pfam" id="PF02283">
    <property type="entry name" value="CobU"/>
    <property type="match status" value="1"/>
</dbReference>
<dbReference type="EMBL" id="CP014230">
    <property type="protein sequence ID" value="AMD92352.1"/>
    <property type="molecule type" value="Genomic_DNA"/>
</dbReference>
<dbReference type="InterPro" id="IPR003203">
    <property type="entry name" value="CobU/CobP"/>
</dbReference>
<comment type="catalytic activity">
    <reaction evidence="1">
        <text>adenosylcob(III)inamide + ATP = adenosylcob(III)inamide phosphate + ADP + H(+)</text>
        <dbReference type="Rhea" id="RHEA:15769"/>
        <dbReference type="ChEBI" id="CHEBI:2480"/>
        <dbReference type="ChEBI" id="CHEBI:15378"/>
        <dbReference type="ChEBI" id="CHEBI:30616"/>
        <dbReference type="ChEBI" id="CHEBI:58502"/>
        <dbReference type="ChEBI" id="CHEBI:456216"/>
        <dbReference type="EC" id="2.7.1.156"/>
    </reaction>
</comment>
<dbReference type="OrthoDB" id="9788370at2"/>
<evidence type="ECO:0000256" key="1">
    <source>
        <dbReference type="ARBA" id="ARBA00000312"/>
    </source>
</evidence>
<dbReference type="InterPro" id="IPR027417">
    <property type="entry name" value="P-loop_NTPase"/>
</dbReference>
<dbReference type="KEGG" id="doa:AXF15_04000"/>
<comment type="similarity">
    <text evidence="7">Belongs to the CobU/CobP family.</text>
</comment>
<dbReference type="Gene3D" id="3.40.50.300">
    <property type="entry name" value="P-loop containing nucleotide triphosphate hydrolases"/>
    <property type="match status" value="1"/>
</dbReference>
<dbReference type="EC" id="2.7.7.62" evidence="9"/>
<comment type="function">
    <text evidence="4">Catalyzes ATP-dependent phosphorylation of adenosylcobinamide and addition of GMP to adenosylcobinamide phosphate.</text>
</comment>
<evidence type="ECO:0000256" key="11">
    <source>
        <dbReference type="ARBA" id="ARBA00022679"/>
    </source>
</evidence>
<evidence type="ECO:0000313" key="18">
    <source>
        <dbReference type="EMBL" id="AMD92352.1"/>
    </source>
</evidence>
<evidence type="ECO:0000256" key="16">
    <source>
        <dbReference type="ARBA" id="ARBA00029570"/>
    </source>
</evidence>
<dbReference type="PANTHER" id="PTHR34848">
    <property type="match status" value="1"/>
</dbReference>
<dbReference type="PANTHER" id="PTHR34848:SF1">
    <property type="entry name" value="BIFUNCTIONAL ADENOSYLCOBALAMIN BIOSYNTHESIS PROTEIN COBU"/>
    <property type="match status" value="1"/>
</dbReference>
<dbReference type="GO" id="GO:0043752">
    <property type="term" value="F:adenosylcobinamide kinase activity"/>
    <property type="evidence" value="ECO:0007669"/>
    <property type="project" value="UniProtKB-EC"/>
</dbReference>
<evidence type="ECO:0000256" key="12">
    <source>
        <dbReference type="ARBA" id="ARBA00022741"/>
    </source>
</evidence>
<organism evidence="18 19">
    <name type="scientific">Desulfomicrobium orale DSM 12838</name>
    <dbReference type="NCBI Taxonomy" id="888061"/>
    <lineage>
        <taxon>Bacteria</taxon>
        <taxon>Pseudomonadati</taxon>
        <taxon>Thermodesulfobacteriota</taxon>
        <taxon>Desulfovibrionia</taxon>
        <taxon>Desulfovibrionales</taxon>
        <taxon>Desulfomicrobiaceae</taxon>
        <taxon>Desulfomicrobium</taxon>
    </lineage>
</organism>
<keyword evidence="11" id="KW-0808">Transferase</keyword>
<evidence type="ECO:0000256" key="3">
    <source>
        <dbReference type="ARBA" id="ARBA00001522"/>
    </source>
</evidence>
<sequence length="171" mass="18374">MIDLVLGGNKSGKSDFALGLLASSPKPWTFVATGKARDLAFREQIRIHRQERDPEITVVEVDTELPETLASLSGRAGGILVDSLDFWLFSVNCAFTDAAARGAAQSKLMAELTAWKGGRLILVSTEMGLGPLAFDGETRAFVRDLGGLNREIARVGTSVYLLVAGLPQKLK</sequence>
<comment type="catalytic activity">
    <reaction evidence="3">
        <text>adenosylcob(III)inamide + GTP = adenosylcob(III)inamide phosphate + GDP + H(+)</text>
        <dbReference type="Rhea" id="RHEA:15765"/>
        <dbReference type="ChEBI" id="CHEBI:2480"/>
        <dbReference type="ChEBI" id="CHEBI:15378"/>
        <dbReference type="ChEBI" id="CHEBI:37565"/>
        <dbReference type="ChEBI" id="CHEBI:58189"/>
        <dbReference type="ChEBI" id="CHEBI:58502"/>
        <dbReference type="EC" id="2.7.1.156"/>
    </reaction>
</comment>
<evidence type="ECO:0000256" key="10">
    <source>
        <dbReference type="ARBA" id="ARBA00022573"/>
    </source>
</evidence>
<proteinExistence type="inferred from homology"/>
<comment type="catalytic activity">
    <reaction evidence="2">
        <text>adenosylcob(III)inamide phosphate + GTP + H(+) = adenosylcob(III)inamide-GDP + diphosphate</text>
        <dbReference type="Rhea" id="RHEA:22712"/>
        <dbReference type="ChEBI" id="CHEBI:15378"/>
        <dbReference type="ChEBI" id="CHEBI:33019"/>
        <dbReference type="ChEBI" id="CHEBI:37565"/>
        <dbReference type="ChEBI" id="CHEBI:58502"/>
        <dbReference type="ChEBI" id="CHEBI:60487"/>
        <dbReference type="EC" id="2.7.7.62"/>
    </reaction>
</comment>
<evidence type="ECO:0000256" key="6">
    <source>
        <dbReference type="ARBA" id="ARBA00005159"/>
    </source>
</evidence>
<evidence type="ECO:0000256" key="14">
    <source>
        <dbReference type="ARBA" id="ARBA00022840"/>
    </source>
</evidence>
<gene>
    <name evidence="18" type="ORF">AXF15_04000</name>
</gene>
<evidence type="ECO:0000256" key="8">
    <source>
        <dbReference type="ARBA" id="ARBA00012016"/>
    </source>
</evidence>
<dbReference type="GO" id="GO:0005525">
    <property type="term" value="F:GTP binding"/>
    <property type="evidence" value="ECO:0007669"/>
    <property type="project" value="UniProtKB-KW"/>
</dbReference>
<evidence type="ECO:0000256" key="9">
    <source>
        <dbReference type="ARBA" id="ARBA00012523"/>
    </source>
</evidence>
<dbReference type="STRING" id="888061.AXF15_04000"/>
<evidence type="ECO:0000256" key="17">
    <source>
        <dbReference type="ARBA" id="ARBA00030571"/>
    </source>
</evidence>
<dbReference type="GO" id="GO:0008820">
    <property type="term" value="F:cobinamide phosphate guanylyltransferase activity"/>
    <property type="evidence" value="ECO:0007669"/>
    <property type="project" value="UniProtKB-EC"/>
</dbReference>
<dbReference type="Proteomes" id="UP000063964">
    <property type="component" value="Chromosome"/>
</dbReference>
<keyword evidence="14" id="KW-0067">ATP-binding</keyword>
<accession>A0A0X8JPF8</accession>
<evidence type="ECO:0000313" key="19">
    <source>
        <dbReference type="Proteomes" id="UP000063964"/>
    </source>
</evidence>
<name>A0A0X8JPF8_9BACT</name>
<evidence type="ECO:0000256" key="13">
    <source>
        <dbReference type="ARBA" id="ARBA00022777"/>
    </source>
</evidence>
<evidence type="ECO:0000256" key="2">
    <source>
        <dbReference type="ARBA" id="ARBA00000711"/>
    </source>
</evidence>
<evidence type="ECO:0000256" key="5">
    <source>
        <dbReference type="ARBA" id="ARBA00004692"/>
    </source>
</evidence>
<dbReference type="GO" id="GO:0009236">
    <property type="term" value="P:cobalamin biosynthetic process"/>
    <property type="evidence" value="ECO:0007669"/>
    <property type="project" value="UniProtKB-UniPathway"/>
</dbReference>
<dbReference type="GO" id="GO:0005524">
    <property type="term" value="F:ATP binding"/>
    <property type="evidence" value="ECO:0007669"/>
    <property type="project" value="UniProtKB-KW"/>
</dbReference>
<dbReference type="SUPFAM" id="SSF52540">
    <property type="entry name" value="P-loop containing nucleoside triphosphate hydrolases"/>
    <property type="match status" value="1"/>
</dbReference>
<keyword evidence="10" id="KW-0169">Cobalamin biosynthesis</keyword>
<dbReference type="EC" id="2.7.1.156" evidence="8"/>
<reference evidence="19" key="1">
    <citation type="submission" date="2016-02" db="EMBL/GenBank/DDBJ databases">
        <authorList>
            <person name="Holder M.E."/>
            <person name="Ajami N.J."/>
            <person name="Petrosino J.F."/>
        </authorList>
    </citation>
    <scope>NUCLEOTIDE SEQUENCE [LARGE SCALE GENOMIC DNA]</scope>
    <source>
        <strain evidence="19">DSM 12838</strain>
    </source>
</reference>